<feature type="region of interest" description="Disordered" evidence="1">
    <location>
        <begin position="1"/>
        <end position="43"/>
    </location>
</feature>
<keyword evidence="3" id="KW-1185">Reference proteome</keyword>
<dbReference type="EMBL" id="JXJN01005257">
    <property type="status" value="NOT_ANNOTATED_CDS"/>
    <property type="molecule type" value="Genomic_DNA"/>
</dbReference>
<evidence type="ECO:0000313" key="3">
    <source>
        <dbReference type="Proteomes" id="UP000092460"/>
    </source>
</evidence>
<name>A0A1B0AXG6_9MUSC</name>
<reference evidence="2" key="2">
    <citation type="submission" date="2020-05" db="UniProtKB">
        <authorList>
            <consortium name="EnsemblMetazoa"/>
        </authorList>
    </citation>
    <scope>IDENTIFICATION</scope>
    <source>
        <strain evidence="2">IAEA</strain>
    </source>
</reference>
<feature type="compositionally biased region" description="Polar residues" evidence="1">
    <location>
        <begin position="1"/>
        <end position="10"/>
    </location>
</feature>
<dbReference type="AlphaFoldDB" id="A0A1B0AXG6"/>
<accession>A0A1B0AXG6</accession>
<dbReference type="Proteomes" id="UP000092460">
    <property type="component" value="Unassembled WGS sequence"/>
</dbReference>
<dbReference type="EnsemblMetazoa" id="GPPI011980-RA">
    <property type="protein sequence ID" value="GPPI011980-PA"/>
    <property type="gene ID" value="GPPI011980"/>
</dbReference>
<dbReference type="VEuPathDB" id="VectorBase:GPPI011980"/>
<evidence type="ECO:0000256" key="1">
    <source>
        <dbReference type="SAM" id="MobiDB-lite"/>
    </source>
</evidence>
<organism evidence="2 3">
    <name type="scientific">Glossina palpalis gambiensis</name>
    <dbReference type="NCBI Taxonomy" id="67801"/>
    <lineage>
        <taxon>Eukaryota</taxon>
        <taxon>Metazoa</taxon>
        <taxon>Ecdysozoa</taxon>
        <taxon>Arthropoda</taxon>
        <taxon>Hexapoda</taxon>
        <taxon>Insecta</taxon>
        <taxon>Pterygota</taxon>
        <taxon>Neoptera</taxon>
        <taxon>Endopterygota</taxon>
        <taxon>Diptera</taxon>
        <taxon>Brachycera</taxon>
        <taxon>Muscomorpha</taxon>
        <taxon>Hippoboscoidea</taxon>
        <taxon>Glossinidae</taxon>
        <taxon>Glossina</taxon>
    </lineage>
</organism>
<evidence type="ECO:0000313" key="2">
    <source>
        <dbReference type="EnsemblMetazoa" id="GPPI011980-PA"/>
    </source>
</evidence>
<sequence>MCSHPSTETSGIEAVTGKAKEKSNASDGNGNSGLKKRHANKTRFTNVTYSTMTMYDYSSSTPEDVLSQYL</sequence>
<proteinExistence type="predicted"/>
<protein>
    <submittedName>
        <fullName evidence="2">Uncharacterized protein</fullName>
    </submittedName>
</protein>
<reference evidence="3" key="1">
    <citation type="submission" date="2015-01" db="EMBL/GenBank/DDBJ databases">
        <authorList>
            <person name="Aksoy S."/>
            <person name="Warren W."/>
            <person name="Wilson R.K."/>
        </authorList>
    </citation>
    <scope>NUCLEOTIDE SEQUENCE [LARGE SCALE GENOMIC DNA]</scope>
    <source>
        <strain evidence="3">IAEA</strain>
    </source>
</reference>